<dbReference type="GO" id="GO:0005886">
    <property type="term" value="C:plasma membrane"/>
    <property type="evidence" value="ECO:0007669"/>
    <property type="project" value="TreeGrafter"/>
</dbReference>
<dbReference type="Proteomes" id="UP000595437">
    <property type="component" value="Chromosome 11"/>
</dbReference>
<dbReference type="PANTHER" id="PTHR23116:SF36">
    <property type="entry name" value="HARMONIN"/>
    <property type="match status" value="1"/>
</dbReference>
<accession>A0A7T8H1D9</accession>
<keyword evidence="2" id="KW-0677">Repeat</keyword>
<feature type="compositionally biased region" description="Basic and acidic residues" evidence="4">
    <location>
        <begin position="345"/>
        <end position="361"/>
    </location>
</feature>
<feature type="domain" description="PDZ" evidence="5">
    <location>
        <begin position="46"/>
        <end position="111"/>
    </location>
</feature>
<proteinExistence type="predicted"/>
<name>A0A7T8H1D9_CALRO</name>
<keyword evidence="3" id="KW-0966">Cell projection</keyword>
<sequence>VELEVKSVGLIPCKIRKGDPITWKSVVEIHHPDKTAVPIIGDLLQSEGTLGCSICKGPPDRPGVFVQSISNTGIAWKSGLRIGDQILSCNGVDFKDYEEDFSRVIRVLKSSKLLHLYVRKNAGREFLCGNDSSGYDSTEEKPVLKEEESTPPPQKDQELEALQQERRRLELLHKEREEIQRLKDERNELERLRRLESIRIEREKLTVEQEKLKAQAQSLAKEKEKFEMEKQNQIRVKSAPNATLIHSPPIKPNEQHPKLVSQSSVNSNTSSLVNAIQSEIQRRTLRKSLARGSSEATPPPPPPHKKKEAIINSLQNENHDKLIEEFRSVHRKMFSSAQKSPASDGTEKTREYSEEESRLEVIEYTDSDDITVPNFLTDESSNSSGGEESKGPENRQTYPLRQKNSLLSNS</sequence>
<dbReference type="EMBL" id="CP045900">
    <property type="protein sequence ID" value="QQP41750.1"/>
    <property type="molecule type" value="Genomic_DNA"/>
</dbReference>
<evidence type="ECO:0000256" key="4">
    <source>
        <dbReference type="SAM" id="MobiDB-lite"/>
    </source>
</evidence>
<dbReference type="GO" id="GO:0032426">
    <property type="term" value="C:stereocilium tip"/>
    <property type="evidence" value="ECO:0007669"/>
    <property type="project" value="TreeGrafter"/>
</dbReference>
<feature type="compositionally biased region" description="Low complexity" evidence="4">
    <location>
        <begin position="260"/>
        <end position="274"/>
    </location>
</feature>
<dbReference type="PANTHER" id="PTHR23116">
    <property type="entry name" value="PDZ DOMAIN CONTAINING WHIRLIN AND HARMONIN-RELATED"/>
    <property type="match status" value="1"/>
</dbReference>
<evidence type="ECO:0000259" key="5">
    <source>
        <dbReference type="PROSITE" id="PS50106"/>
    </source>
</evidence>
<comment type="subcellular location">
    <subcellularLocation>
        <location evidence="1">Cell projection</location>
    </subcellularLocation>
</comment>
<evidence type="ECO:0000256" key="3">
    <source>
        <dbReference type="ARBA" id="ARBA00023273"/>
    </source>
</evidence>
<dbReference type="PROSITE" id="PS50106">
    <property type="entry name" value="PDZ"/>
    <property type="match status" value="1"/>
</dbReference>
<dbReference type="Gene3D" id="2.30.42.10">
    <property type="match status" value="1"/>
</dbReference>
<feature type="compositionally biased region" description="Basic and acidic residues" evidence="4">
    <location>
        <begin position="317"/>
        <end position="328"/>
    </location>
</feature>
<dbReference type="InterPro" id="IPR036034">
    <property type="entry name" value="PDZ_sf"/>
</dbReference>
<reference evidence="7" key="1">
    <citation type="submission" date="2021-01" db="EMBL/GenBank/DDBJ databases">
        <title>Caligus Genome Assembly.</title>
        <authorList>
            <person name="Gallardo-Escarate C."/>
        </authorList>
    </citation>
    <scope>NUCLEOTIDE SEQUENCE [LARGE SCALE GENOMIC DNA]</scope>
</reference>
<dbReference type="OrthoDB" id="10029564at2759"/>
<dbReference type="GO" id="GO:0005929">
    <property type="term" value="C:cilium"/>
    <property type="evidence" value="ECO:0007669"/>
    <property type="project" value="TreeGrafter"/>
</dbReference>
<evidence type="ECO:0000256" key="2">
    <source>
        <dbReference type="ARBA" id="ARBA00022737"/>
    </source>
</evidence>
<dbReference type="SMART" id="SM00228">
    <property type="entry name" value="PDZ"/>
    <property type="match status" value="1"/>
</dbReference>
<dbReference type="InterPro" id="IPR051844">
    <property type="entry name" value="USH2_Complex_Protein"/>
</dbReference>
<dbReference type="Pfam" id="PF00595">
    <property type="entry name" value="PDZ"/>
    <property type="match status" value="1"/>
</dbReference>
<organism evidence="6 7">
    <name type="scientific">Caligus rogercresseyi</name>
    <name type="common">Sea louse</name>
    <dbReference type="NCBI Taxonomy" id="217165"/>
    <lineage>
        <taxon>Eukaryota</taxon>
        <taxon>Metazoa</taxon>
        <taxon>Ecdysozoa</taxon>
        <taxon>Arthropoda</taxon>
        <taxon>Crustacea</taxon>
        <taxon>Multicrustacea</taxon>
        <taxon>Hexanauplia</taxon>
        <taxon>Copepoda</taxon>
        <taxon>Siphonostomatoida</taxon>
        <taxon>Caligidae</taxon>
        <taxon>Caligus</taxon>
    </lineage>
</organism>
<dbReference type="GO" id="GO:0002142">
    <property type="term" value="C:stereocilia ankle link complex"/>
    <property type="evidence" value="ECO:0007669"/>
    <property type="project" value="TreeGrafter"/>
</dbReference>
<keyword evidence="7" id="KW-1185">Reference proteome</keyword>
<gene>
    <name evidence="6" type="ORF">FKW44_016213</name>
</gene>
<feature type="compositionally biased region" description="Basic and acidic residues" evidence="4">
    <location>
        <begin position="138"/>
        <end position="148"/>
    </location>
</feature>
<evidence type="ECO:0000313" key="6">
    <source>
        <dbReference type="EMBL" id="QQP41750.1"/>
    </source>
</evidence>
<protein>
    <recommendedName>
        <fullName evidence="5">PDZ domain-containing protein</fullName>
    </recommendedName>
</protein>
<feature type="region of interest" description="Disordered" evidence="4">
    <location>
        <begin position="226"/>
        <end position="410"/>
    </location>
</feature>
<feature type="non-terminal residue" evidence="6">
    <location>
        <position position="1"/>
    </location>
</feature>
<dbReference type="SUPFAM" id="SSF50156">
    <property type="entry name" value="PDZ domain-like"/>
    <property type="match status" value="1"/>
</dbReference>
<feature type="non-terminal residue" evidence="6">
    <location>
        <position position="410"/>
    </location>
</feature>
<evidence type="ECO:0000313" key="7">
    <source>
        <dbReference type="Proteomes" id="UP000595437"/>
    </source>
</evidence>
<feature type="region of interest" description="Disordered" evidence="4">
    <location>
        <begin position="129"/>
        <end position="157"/>
    </location>
</feature>
<evidence type="ECO:0000256" key="1">
    <source>
        <dbReference type="ARBA" id="ARBA00004316"/>
    </source>
</evidence>
<dbReference type="InterPro" id="IPR001478">
    <property type="entry name" value="PDZ"/>
</dbReference>
<dbReference type="AlphaFoldDB" id="A0A7T8H1D9"/>
<feature type="compositionally biased region" description="Polar residues" evidence="4">
    <location>
        <begin position="394"/>
        <end position="410"/>
    </location>
</feature>